<feature type="transmembrane region" description="Helical" evidence="8">
    <location>
        <begin position="187"/>
        <end position="206"/>
    </location>
</feature>
<comment type="similarity">
    <text evidence="2">Belongs to the nucleobase:cation symporter-2 (NCS2) (TC 2.A.40) family.</text>
</comment>
<evidence type="ECO:0000256" key="7">
    <source>
        <dbReference type="ARBA" id="ARBA00023136"/>
    </source>
</evidence>
<sequence>MAGIWTVHGDGVRVGPGDVVAPGERLSWPRTIGIGAQHVVAMFGATFLVPLITGFPPSTTLFFSAIGTVLFLVITRNRLPSYLGSSFAFIAPIGAATASSGMSAALGGILVTGALLAVVGLVVHFAGARWIDVVMPPAVTGTIVALIGFNLAPEAWNNVQKGPVTSLVTIAAIVLVTVLFRGILGRLAILVGVLVGYLVAVLRGEVDFAPIGEAAWIGLPEFTTPTFEPALLGLFLPVVFVLIAENVGHVKSVAAMTGQNLDDVTGRALFADGLATTLAGAGGGSGTTTYAENIGVMAATRVYSTAAYAVAATTALVLSLSPKFGEVINTIPGGVLGGAATVLYGMIGVLGARIWVQNRVDFSDPVNLTTAAIALVVGIANYTWVAGDMEFQGIALGTAAAIGVYHVMRAVSRWRGTGAEPASPASVPGEDQRAR</sequence>
<comment type="caution">
    <text evidence="9">The sequence shown here is derived from an EMBL/GenBank/DDBJ whole genome shotgun (WGS) entry which is preliminary data.</text>
</comment>
<feature type="transmembrane region" description="Helical" evidence="8">
    <location>
        <begin position="391"/>
        <end position="408"/>
    </location>
</feature>
<dbReference type="RefSeq" id="WP_122822922.1">
    <property type="nucleotide sequence ID" value="NZ_CP033325.1"/>
</dbReference>
<name>A0ABV9D6L4_9MICO</name>
<dbReference type="Proteomes" id="UP001595955">
    <property type="component" value="Unassembled WGS sequence"/>
</dbReference>
<accession>A0ABV9D6L4</accession>
<dbReference type="InterPro" id="IPR006042">
    <property type="entry name" value="Xan_ur_permease"/>
</dbReference>
<evidence type="ECO:0000256" key="4">
    <source>
        <dbReference type="ARBA" id="ARBA00022475"/>
    </source>
</evidence>
<dbReference type="InterPro" id="IPR006043">
    <property type="entry name" value="NCS2"/>
</dbReference>
<dbReference type="NCBIfam" id="TIGR00801">
    <property type="entry name" value="ncs2"/>
    <property type="match status" value="1"/>
</dbReference>
<dbReference type="EMBL" id="JBHSGF010000001">
    <property type="protein sequence ID" value="MFC4553680.1"/>
    <property type="molecule type" value="Genomic_DNA"/>
</dbReference>
<feature type="transmembrane region" description="Helical" evidence="8">
    <location>
        <begin position="164"/>
        <end position="180"/>
    </location>
</feature>
<proteinExistence type="inferred from homology"/>
<evidence type="ECO:0000256" key="6">
    <source>
        <dbReference type="ARBA" id="ARBA00022989"/>
    </source>
</evidence>
<keyword evidence="10" id="KW-1185">Reference proteome</keyword>
<feature type="transmembrane region" description="Helical" evidence="8">
    <location>
        <begin position="82"/>
        <end position="99"/>
    </location>
</feature>
<gene>
    <name evidence="9" type="ORF">ACFO3F_00305</name>
</gene>
<evidence type="ECO:0000256" key="8">
    <source>
        <dbReference type="SAM" id="Phobius"/>
    </source>
</evidence>
<keyword evidence="6 8" id="KW-1133">Transmembrane helix</keyword>
<reference evidence="10" key="1">
    <citation type="journal article" date="2019" name="Int. J. Syst. Evol. Microbiol.">
        <title>The Global Catalogue of Microorganisms (GCM) 10K type strain sequencing project: providing services to taxonomists for standard genome sequencing and annotation.</title>
        <authorList>
            <consortium name="The Broad Institute Genomics Platform"/>
            <consortium name="The Broad Institute Genome Sequencing Center for Infectious Disease"/>
            <person name="Wu L."/>
            <person name="Ma J."/>
        </authorList>
    </citation>
    <scope>NUCLEOTIDE SEQUENCE [LARGE SCALE GENOMIC DNA]</scope>
    <source>
        <strain evidence="10">JCM 3369</strain>
    </source>
</reference>
<evidence type="ECO:0000256" key="5">
    <source>
        <dbReference type="ARBA" id="ARBA00022692"/>
    </source>
</evidence>
<feature type="transmembrane region" description="Helical" evidence="8">
    <location>
        <begin position="58"/>
        <end position="75"/>
    </location>
</feature>
<comment type="subcellular location">
    <subcellularLocation>
        <location evidence="1">Cell membrane</location>
        <topology evidence="1">Multi-pass membrane protein</topology>
    </subcellularLocation>
</comment>
<evidence type="ECO:0000256" key="3">
    <source>
        <dbReference type="ARBA" id="ARBA00022448"/>
    </source>
</evidence>
<dbReference type="Pfam" id="PF00860">
    <property type="entry name" value="Xan_ur_permease"/>
    <property type="match status" value="1"/>
</dbReference>
<keyword evidence="4" id="KW-1003">Cell membrane</keyword>
<keyword evidence="3" id="KW-0813">Transport</keyword>
<evidence type="ECO:0000313" key="10">
    <source>
        <dbReference type="Proteomes" id="UP001595955"/>
    </source>
</evidence>
<dbReference type="PANTHER" id="PTHR42810:SF4">
    <property type="entry name" value="URIC ACID TRANSPORTER UACT"/>
    <property type="match status" value="1"/>
</dbReference>
<feature type="transmembrane region" description="Helical" evidence="8">
    <location>
        <begin position="368"/>
        <end position="385"/>
    </location>
</feature>
<protein>
    <submittedName>
        <fullName evidence="9">Uracil-xanthine permease family protein</fullName>
    </submittedName>
</protein>
<feature type="transmembrane region" description="Helical" evidence="8">
    <location>
        <begin position="302"/>
        <end position="321"/>
    </location>
</feature>
<keyword evidence="5 8" id="KW-0812">Transmembrane</keyword>
<feature type="transmembrane region" description="Helical" evidence="8">
    <location>
        <begin position="226"/>
        <end position="244"/>
    </location>
</feature>
<dbReference type="PANTHER" id="PTHR42810">
    <property type="entry name" value="PURINE PERMEASE C1399.01C-RELATED"/>
    <property type="match status" value="1"/>
</dbReference>
<feature type="transmembrane region" description="Helical" evidence="8">
    <location>
        <begin position="133"/>
        <end position="152"/>
    </location>
</feature>
<evidence type="ECO:0000256" key="2">
    <source>
        <dbReference type="ARBA" id="ARBA00008821"/>
    </source>
</evidence>
<evidence type="ECO:0000256" key="1">
    <source>
        <dbReference type="ARBA" id="ARBA00004651"/>
    </source>
</evidence>
<organism evidence="9 10">
    <name type="scientific">Georgenia faecalis</name>
    <dbReference type="NCBI Taxonomy" id="2483799"/>
    <lineage>
        <taxon>Bacteria</taxon>
        <taxon>Bacillati</taxon>
        <taxon>Actinomycetota</taxon>
        <taxon>Actinomycetes</taxon>
        <taxon>Micrococcales</taxon>
        <taxon>Bogoriellaceae</taxon>
        <taxon>Georgenia</taxon>
    </lineage>
</organism>
<feature type="transmembrane region" description="Helical" evidence="8">
    <location>
        <begin position="105"/>
        <end position="126"/>
    </location>
</feature>
<feature type="transmembrane region" description="Helical" evidence="8">
    <location>
        <begin position="333"/>
        <end position="356"/>
    </location>
</feature>
<keyword evidence="7 8" id="KW-0472">Membrane</keyword>
<evidence type="ECO:0000313" key="9">
    <source>
        <dbReference type="EMBL" id="MFC4553680.1"/>
    </source>
</evidence>